<dbReference type="InterPro" id="IPR000212">
    <property type="entry name" value="DNA_helicase_UvrD/REP"/>
</dbReference>
<dbReference type="EC" id="5.6.2.4" evidence="14"/>
<evidence type="ECO:0000256" key="10">
    <source>
        <dbReference type="ARBA" id="ARBA00023125"/>
    </source>
</evidence>
<dbReference type="InterPro" id="IPR014017">
    <property type="entry name" value="DNA_helicase_UvrD-like_C"/>
</dbReference>
<dbReference type="SUPFAM" id="SSF52980">
    <property type="entry name" value="Restriction endonuclease-like"/>
    <property type="match status" value="1"/>
</dbReference>
<keyword evidence="2" id="KW-0479">Metal-binding</keyword>
<dbReference type="GO" id="GO:0005524">
    <property type="term" value="F:ATP binding"/>
    <property type="evidence" value="ECO:0007669"/>
    <property type="project" value="UniProtKB-UniRule"/>
</dbReference>
<dbReference type="InterPro" id="IPR011604">
    <property type="entry name" value="PDDEXK-like_dom_sf"/>
</dbReference>
<dbReference type="EMBL" id="DSUH01000364">
    <property type="protein sequence ID" value="HGU34282.1"/>
    <property type="molecule type" value="Genomic_DNA"/>
</dbReference>
<feature type="domain" description="UvrD-like helicase C-terminal" evidence="18">
    <location>
        <begin position="470"/>
        <end position="736"/>
    </location>
</feature>
<evidence type="ECO:0000313" key="19">
    <source>
        <dbReference type="EMBL" id="HGU34282.1"/>
    </source>
</evidence>
<keyword evidence="9" id="KW-0460">Magnesium</keyword>
<dbReference type="InterPro" id="IPR004586">
    <property type="entry name" value="RecB"/>
</dbReference>
<evidence type="ECO:0000256" key="1">
    <source>
        <dbReference type="ARBA" id="ARBA00022722"/>
    </source>
</evidence>
<protein>
    <recommendedName>
        <fullName evidence="14">DNA 3'-5' helicase</fullName>
        <ecNumber evidence="14">5.6.2.4</ecNumber>
    </recommendedName>
</protein>
<keyword evidence="6 16" id="KW-0347">Helicase</keyword>
<keyword evidence="4" id="KW-0227">DNA damage</keyword>
<sequence>MDMWQFDLSHPQLIEASAGTGKTWQLTELYLRLVAEGFGVDRLLAVTFTEAATAELRDRIRSKLRNAWMALSSGSPPSTLEPCLHRDGLDVLKRRLFEATLLLDEAQIFTIHGFCHTVLRQYAFETGMPFDAELLQDNKSLAEEIAADWWSKTLYSAPPWLVGELTASGESPEAWADLLIRAAARPDLRILPEAASSLELAPDIASLYQDMQATWKAEKDAILDILDRHLTSLNARSYSKQKLALWKQEIDVFLAPEEPLRWNPPEGVTKLGTTCLRAAARKNASPPSHPFFDQCQRWVELFDEAADRRILLKRRFLDFGLTEWRTRKARRQILDFDDLVLRLYACLNGPQGDTLAEALRIRYPAALVDEFQDTDPYQYGIFRKIYVEGARPFFMIGDPKQAIYAFRGADIHAYFEAANQSRDRTWRLDTNHRSDGTLVAAVNALFQNAPLPFVDERIRYESVSAARPGGSFRLQGRSVPPFRLIYVRSDAPTDRNPKGTLSIGRLRSCIPRFTAQLLVDWLQQEPSIDDREVHPGQMAVLVRTNAQAFDMLEALGQANLPAVLESTHSVWETLEAKWIWYLLRAVLEPENRNRILTALGCGLFGTDAHTLHAINRDEGLLDRWIEGFRRLRTLWRKHGVFTMLDRTMRGELDPEEPAGWVRLAQRPSGERMITNVLHLAELLEKQSRSGAFGALRLVQWMETRMNGMSDGSEDSQLRLESDAEAVQIVTIHKSKGLEYPIVFCPYLWDLGAGRPNQQPLFYHDPAAAERLTLHLVPGEPEQEIWKKEQLSESMRLLYVAVTRARNACAVWTAGIRDIESSALGRLLHPDRSAPQDAGTIDDMLLNDLHRLAQAAPNAIDVTVVDMDSATDGGIGRYRRPGQAMELVPPPKAPAVSRRWRISSFSELIRMPLAPEEIWEGKDIDGLGTGTADEAKPSIYSDAMEIPLADVDAGTQTGLLLHGVFETIDFTDPQSIAPAVERQIQPYGHEPGKLGPVLCRAVRDVLEAPLDPDEVEPRLSCIPPSSRLTEMGFLFPTADAGGREAISPHRLAELWTRSCGSSPLACYAEHLRRLSFPELQGYLKGFIDLVFIWKKRWYIVDYKSNHLGRHPQEYAQDRLEPVMFDHHYLLQAVIYTLALHRYLSVRLPGYAYDKDIGTVYYLFIRGMGPQYPPGNGVYRFKPPFALIAALENLFGNRS</sequence>
<keyword evidence="11" id="KW-0234">DNA repair</keyword>
<comment type="caution">
    <text evidence="19">The sequence shown here is derived from an EMBL/GenBank/DDBJ whole genome shotgun (WGS) entry which is preliminary data.</text>
</comment>
<dbReference type="PANTHER" id="PTHR11070:SF23">
    <property type="entry name" value="RECBCD ENZYME SUBUNIT RECB"/>
    <property type="match status" value="1"/>
</dbReference>
<feature type="binding site" evidence="16">
    <location>
        <begin position="16"/>
        <end position="23"/>
    </location>
    <ligand>
        <name>ATP</name>
        <dbReference type="ChEBI" id="CHEBI:30616"/>
    </ligand>
</feature>
<dbReference type="HAMAP" id="MF_01485">
    <property type="entry name" value="RecB"/>
    <property type="match status" value="1"/>
</dbReference>
<evidence type="ECO:0000256" key="8">
    <source>
        <dbReference type="ARBA" id="ARBA00022840"/>
    </source>
</evidence>
<dbReference type="PANTHER" id="PTHR11070">
    <property type="entry name" value="UVRD / RECB / PCRA DNA HELICASE FAMILY MEMBER"/>
    <property type="match status" value="1"/>
</dbReference>
<dbReference type="GO" id="GO:0005829">
    <property type="term" value="C:cytosol"/>
    <property type="evidence" value="ECO:0007669"/>
    <property type="project" value="TreeGrafter"/>
</dbReference>
<dbReference type="GO" id="GO:0008854">
    <property type="term" value="F:exodeoxyribonuclease V activity"/>
    <property type="evidence" value="ECO:0007669"/>
    <property type="project" value="InterPro"/>
</dbReference>
<dbReference type="Pfam" id="PF13361">
    <property type="entry name" value="UvrD_C"/>
    <property type="match status" value="1"/>
</dbReference>
<evidence type="ECO:0000256" key="11">
    <source>
        <dbReference type="ARBA" id="ARBA00023204"/>
    </source>
</evidence>
<evidence type="ECO:0000256" key="5">
    <source>
        <dbReference type="ARBA" id="ARBA00022801"/>
    </source>
</evidence>
<evidence type="ECO:0000256" key="7">
    <source>
        <dbReference type="ARBA" id="ARBA00022839"/>
    </source>
</evidence>
<dbReference type="AlphaFoldDB" id="A0A7C4RU69"/>
<dbReference type="PROSITE" id="PS51217">
    <property type="entry name" value="UVRD_HELICASE_CTER"/>
    <property type="match status" value="1"/>
</dbReference>
<evidence type="ECO:0000256" key="2">
    <source>
        <dbReference type="ARBA" id="ARBA00022723"/>
    </source>
</evidence>
<gene>
    <name evidence="19" type="primary">recB</name>
    <name evidence="19" type="ORF">ENS29_15770</name>
</gene>
<dbReference type="NCBIfam" id="TIGR00609">
    <property type="entry name" value="recB"/>
    <property type="match status" value="1"/>
</dbReference>
<comment type="catalytic activity">
    <reaction evidence="15">
        <text>ATP + H2O = ADP + phosphate + H(+)</text>
        <dbReference type="Rhea" id="RHEA:13065"/>
        <dbReference type="ChEBI" id="CHEBI:15377"/>
        <dbReference type="ChEBI" id="CHEBI:15378"/>
        <dbReference type="ChEBI" id="CHEBI:30616"/>
        <dbReference type="ChEBI" id="CHEBI:43474"/>
        <dbReference type="ChEBI" id="CHEBI:456216"/>
        <dbReference type="EC" id="5.6.2.4"/>
    </reaction>
</comment>
<evidence type="ECO:0000259" key="18">
    <source>
        <dbReference type="PROSITE" id="PS51217"/>
    </source>
</evidence>
<evidence type="ECO:0000256" key="12">
    <source>
        <dbReference type="ARBA" id="ARBA00023235"/>
    </source>
</evidence>
<keyword evidence="10" id="KW-0238">DNA-binding</keyword>
<organism evidence="19">
    <name type="scientific">Desulfatirhabdium butyrativorans</name>
    <dbReference type="NCBI Taxonomy" id="340467"/>
    <lineage>
        <taxon>Bacteria</taxon>
        <taxon>Pseudomonadati</taxon>
        <taxon>Thermodesulfobacteriota</taxon>
        <taxon>Desulfobacteria</taxon>
        <taxon>Desulfobacterales</taxon>
        <taxon>Desulfatirhabdiaceae</taxon>
        <taxon>Desulfatirhabdium</taxon>
    </lineage>
</organism>
<dbReference type="InterPro" id="IPR014016">
    <property type="entry name" value="UvrD-like_ATP-bd"/>
</dbReference>
<accession>A0A7C4RU69</accession>
<dbReference type="Gene3D" id="3.40.50.300">
    <property type="entry name" value="P-loop containing nucleotide triphosphate hydrolases"/>
    <property type="match status" value="2"/>
</dbReference>
<comment type="catalytic activity">
    <reaction evidence="13">
        <text>Couples ATP hydrolysis with the unwinding of duplex DNA by translocating in the 3'-5' direction.</text>
        <dbReference type="EC" id="5.6.2.4"/>
    </reaction>
</comment>
<evidence type="ECO:0000256" key="16">
    <source>
        <dbReference type="PROSITE-ProRule" id="PRU00560"/>
    </source>
</evidence>
<dbReference type="Gene3D" id="3.90.320.10">
    <property type="match status" value="1"/>
</dbReference>
<dbReference type="Pfam" id="PF00580">
    <property type="entry name" value="UvrD-helicase"/>
    <property type="match status" value="1"/>
</dbReference>
<dbReference type="Gene3D" id="1.10.3170.10">
    <property type="entry name" value="Recbcd, chain B, domain 2"/>
    <property type="match status" value="1"/>
</dbReference>
<keyword evidence="5 16" id="KW-0378">Hydrolase</keyword>
<keyword evidence="12" id="KW-0413">Isomerase</keyword>
<feature type="domain" description="UvrD-like helicase ATP-binding" evidence="17">
    <location>
        <begin position="1"/>
        <end position="435"/>
    </location>
</feature>
<keyword evidence="7" id="KW-0269">Exonuclease</keyword>
<evidence type="ECO:0000256" key="6">
    <source>
        <dbReference type="ARBA" id="ARBA00022806"/>
    </source>
</evidence>
<evidence type="ECO:0000259" key="17">
    <source>
        <dbReference type="PROSITE" id="PS51198"/>
    </source>
</evidence>
<dbReference type="GO" id="GO:0000725">
    <property type="term" value="P:recombinational repair"/>
    <property type="evidence" value="ECO:0007669"/>
    <property type="project" value="TreeGrafter"/>
</dbReference>
<evidence type="ECO:0000256" key="15">
    <source>
        <dbReference type="ARBA" id="ARBA00048988"/>
    </source>
</evidence>
<dbReference type="InterPro" id="IPR011335">
    <property type="entry name" value="Restrct_endonuc-II-like"/>
</dbReference>
<dbReference type="GO" id="GO:0003677">
    <property type="term" value="F:DNA binding"/>
    <property type="evidence" value="ECO:0007669"/>
    <property type="project" value="UniProtKB-KW"/>
</dbReference>
<dbReference type="PROSITE" id="PS51198">
    <property type="entry name" value="UVRD_HELICASE_ATP_BIND"/>
    <property type="match status" value="1"/>
</dbReference>
<evidence type="ECO:0000256" key="9">
    <source>
        <dbReference type="ARBA" id="ARBA00022842"/>
    </source>
</evidence>
<keyword evidence="1" id="KW-0540">Nuclease</keyword>
<dbReference type="SUPFAM" id="SSF52540">
    <property type="entry name" value="P-loop containing nucleoside triphosphate hydrolases"/>
    <property type="match status" value="1"/>
</dbReference>
<proteinExistence type="inferred from homology"/>
<evidence type="ECO:0000256" key="3">
    <source>
        <dbReference type="ARBA" id="ARBA00022741"/>
    </source>
</evidence>
<evidence type="ECO:0000256" key="4">
    <source>
        <dbReference type="ARBA" id="ARBA00022763"/>
    </source>
</evidence>
<dbReference type="GO" id="GO:0046872">
    <property type="term" value="F:metal ion binding"/>
    <property type="evidence" value="ECO:0007669"/>
    <property type="project" value="UniProtKB-KW"/>
</dbReference>
<keyword evidence="8 16" id="KW-0067">ATP-binding</keyword>
<reference evidence="19" key="1">
    <citation type="journal article" date="2020" name="mSystems">
        <title>Genome- and Community-Level Interaction Insights into Carbon Utilization and Element Cycling Functions of Hydrothermarchaeota in Hydrothermal Sediment.</title>
        <authorList>
            <person name="Zhou Z."/>
            <person name="Liu Y."/>
            <person name="Xu W."/>
            <person name="Pan J."/>
            <person name="Luo Z.H."/>
            <person name="Li M."/>
        </authorList>
    </citation>
    <scope>NUCLEOTIDE SEQUENCE [LARGE SCALE GENOMIC DNA]</scope>
    <source>
        <strain evidence="19">SpSt-477</strain>
    </source>
</reference>
<name>A0A7C4RU69_9BACT</name>
<dbReference type="GO" id="GO:0009338">
    <property type="term" value="C:exodeoxyribonuclease V complex"/>
    <property type="evidence" value="ECO:0007669"/>
    <property type="project" value="TreeGrafter"/>
</dbReference>
<dbReference type="CDD" id="cd22352">
    <property type="entry name" value="RecB_C-like"/>
    <property type="match status" value="1"/>
</dbReference>
<dbReference type="GO" id="GO:0043138">
    <property type="term" value="F:3'-5' DNA helicase activity"/>
    <property type="evidence" value="ECO:0007669"/>
    <property type="project" value="UniProtKB-EC"/>
</dbReference>
<dbReference type="InterPro" id="IPR027417">
    <property type="entry name" value="P-loop_NTPase"/>
</dbReference>
<keyword evidence="3 16" id="KW-0547">Nucleotide-binding</keyword>
<evidence type="ECO:0000256" key="13">
    <source>
        <dbReference type="ARBA" id="ARBA00034617"/>
    </source>
</evidence>
<dbReference type="Gene3D" id="1.10.486.10">
    <property type="entry name" value="PCRA, domain 4"/>
    <property type="match status" value="1"/>
</dbReference>
<evidence type="ECO:0000256" key="14">
    <source>
        <dbReference type="ARBA" id="ARBA00034808"/>
    </source>
</evidence>